<feature type="compositionally biased region" description="Low complexity" evidence="1">
    <location>
        <begin position="41"/>
        <end position="51"/>
    </location>
</feature>
<gene>
    <name evidence="3" type="ORF">FPZ44_10235</name>
</gene>
<comment type="caution">
    <text evidence="3">The sequence shown here is derived from an EMBL/GenBank/DDBJ whole genome shotgun (WGS) entry which is preliminary data.</text>
</comment>
<evidence type="ECO:0000256" key="2">
    <source>
        <dbReference type="SAM" id="SignalP"/>
    </source>
</evidence>
<dbReference type="RefSeq" id="WP_144989854.1">
    <property type="nucleotide sequence ID" value="NZ_VNJK01000001.1"/>
</dbReference>
<sequence length="247" mass="27932">MKAASKAAIAVFSGVLLLGSTAYFTAEVSANDVTQQKPAKKASNASKSTKAIPEKDKEFIEKEMKRVKELAEKSGDMYILYHKYKQLNSGLDISYWGGIHHYKTYEEYLKKASTLKGSILQQPAKLPKGYSLSEAKIEGPTEGKFVADVRAEGKKSEKPLYIKKIDWKEAATIRLKYTSGKETITFSKYMLDADSTKKKGFYEDELPAHIYPKYIYWQDDKFGYSISTTFAMPKKQKIELLKAAIKK</sequence>
<keyword evidence="4" id="KW-1185">Reference proteome</keyword>
<evidence type="ECO:0000313" key="4">
    <source>
        <dbReference type="Proteomes" id="UP000318102"/>
    </source>
</evidence>
<dbReference type="AlphaFoldDB" id="A0A559J0H8"/>
<reference evidence="3 4" key="1">
    <citation type="submission" date="2019-07" db="EMBL/GenBank/DDBJ databases">
        <authorList>
            <person name="Kim J."/>
        </authorList>
    </citation>
    <scope>NUCLEOTIDE SEQUENCE [LARGE SCALE GENOMIC DNA]</scope>
    <source>
        <strain evidence="3 4">N4</strain>
    </source>
</reference>
<keyword evidence="2" id="KW-0732">Signal</keyword>
<proteinExistence type="predicted"/>
<feature type="region of interest" description="Disordered" evidence="1">
    <location>
        <begin position="33"/>
        <end position="52"/>
    </location>
</feature>
<accession>A0A559J0H8</accession>
<evidence type="ECO:0000313" key="3">
    <source>
        <dbReference type="EMBL" id="TVX93398.1"/>
    </source>
</evidence>
<dbReference type="OrthoDB" id="2664057at2"/>
<name>A0A559J0H8_9BACL</name>
<protein>
    <recommendedName>
        <fullName evidence="5">DUF4367 domain-containing protein</fullName>
    </recommendedName>
</protein>
<evidence type="ECO:0008006" key="5">
    <source>
        <dbReference type="Google" id="ProtNLM"/>
    </source>
</evidence>
<dbReference type="EMBL" id="VNJK01000001">
    <property type="protein sequence ID" value="TVX93398.1"/>
    <property type="molecule type" value="Genomic_DNA"/>
</dbReference>
<evidence type="ECO:0000256" key="1">
    <source>
        <dbReference type="SAM" id="MobiDB-lite"/>
    </source>
</evidence>
<organism evidence="3 4">
    <name type="scientific">Paenibacillus agilis</name>
    <dbReference type="NCBI Taxonomy" id="3020863"/>
    <lineage>
        <taxon>Bacteria</taxon>
        <taxon>Bacillati</taxon>
        <taxon>Bacillota</taxon>
        <taxon>Bacilli</taxon>
        <taxon>Bacillales</taxon>
        <taxon>Paenibacillaceae</taxon>
        <taxon>Paenibacillus</taxon>
    </lineage>
</organism>
<dbReference type="Proteomes" id="UP000318102">
    <property type="component" value="Unassembled WGS sequence"/>
</dbReference>
<feature type="chain" id="PRO_5039059108" description="DUF4367 domain-containing protein" evidence="2">
    <location>
        <begin position="26"/>
        <end position="247"/>
    </location>
</feature>
<feature type="signal peptide" evidence="2">
    <location>
        <begin position="1"/>
        <end position="25"/>
    </location>
</feature>